<name>A0AAD7IDA3_9AGAR</name>
<keyword evidence="2" id="KW-1185">Reference proteome</keyword>
<gene>
    <name evidence="1" type="ORF">DFH07DRAFT_778729</name>
</gene>
<evidence type="ECO:0000313" key="2">
    <source>
        <dbReference type="Proteomes" id="UP001215280"/>
    </source>
</evidence>
<dbReference type="Proteomes" id="UP001215280">
    <property type="component" value="Unassembled WGS sequence"/>
</dbReference>
<organism evidence="1 2">
    <name type="scientific">Mycena maculata</name>
    <dbReference type="NCBI Taxonomy" id="230809"/>
    <lineage>
        <taxon>Eukaryota</taxon>
        <taxon>Fungi</taxon>
        <taxon>Dikarya</taxon>
        <taxon>Basidiomycota</taxon>
        <taxon>Agaricomycotina</taxon>
        <taxon>Agaricomycetes</taxon>
        <taxon>Agaricomycetidae</taxon>
        <taxon>Agaricales</taxon>
        <taxon>Marasmiineae</taxon>
        <taxon>Mycenaceae</taxon>
        <taxon>Mycena</taxon>
    </lineage>
</organism>
<dbReference type="AlphaFoldDB" id="A0AAD7IDA3"/>
<reference evidence="1" key="1">
    <citation type="submission" date="2023-03" db="EMBL/GenBank/DDBJ databases">
        <title>Massive genome expansion in bonnet fungi (Mycena s.s.) driven by repeated elements and novel gene families across ecological guilds.</title>
        <authorList>
            <consortium name="Lawrence Berkeley National Laboratory"/>
            <person name="Harder C.B."/>
            <person name="Miyauchi S."/>
            <person name="Viragh M."/>
            <person name="Kuo A."/>
            <person name="Thoen E."/>
            <person name="Andreopoulos B."/>
            <person name="Lu D."/>
            <person name="Skrede I."/>
            <person name="Drula E."/>
            <person name="Henrissat B."/>
            <person name="Morin E."/>
            <person name="Kohler A."/>
            <person name="Barry K."/>
            <person name="LaButti K."/>
            <person name="Morin E."/>
            <person name="Salamov A."/>
            <person name="Lipzen A."/>
            <person name="Mereny Z."/>
            <person name="Hegedus B."/>
            <person name="Baldrian P."/>
            <person name="Stursova M."/>
            <person name="Weitz H."/>
            <person name="Taylor A."/>
            <person name="Grigoriev I.V."/>
            <person name="Nagy L.G."/>
            <person name="Martin F."/>
            <person name="Kauserud H."/>
        </authorList>
    </citation>
    <scope>NUCLEOTIDE SEQUENCE</scope>
    <source>
        <strain evidence="1">CBHHK188m</strain>
    </source>
</reference>
<dbReference type="EMBL" id="JARJLG010000132">
    <property type="protein sequence ID" value="KAJ7739450.1"/>
    <property type="molecule type" value="Genomic_DNA"/>
</dbReference>
<protein>
    <submittedName>
        <fullName evidence="1">Uncharacterized protein</fullName>
    </submittedName>
</protein>
<evidence type="ECO:0000313" key="1">
    <source>
        <dbReference type="EMBL" id="KAJ7739450.1"/>
    </source>
</evidence>
<comment type="caution">
    <text evidence="1">The sequence shown here is derived from an EMBL/GenBank/DDBJ whole genome shotgun (WGS) entry which is preliminary data.</text>
</comment>
<accession>A0AAD7IDA3</accession>
<sequence length="223" mass="24178">MSKYFKSSTLATVSISSEFHVKQRIALTTVFVQNIGGELGHSTPVQPVAKFELTLSDAEADAACVSVNSASESLCPHQDKEVETKKSSDLTDGFKDSNADRTLPFPISNSEGDPKYAGNLITAEEACCLIEAPNVLSVPRNQIREPNYRAVHPKHSYGSHVHSLRSAASFVSSVTSSIFPSPKLEPLSGVTTPQRIEPTPRTTKVKIGIMWRWGGVPKEVSQP</sequence>
<proteinExistence type="predicted"/>